<feature type="compositionally biased region" description="Basic residues" evidence="1">
    <location>
        <begin position="29"/>
        <end position="42"/>
    </location>
</feature>
<feature type="region of interest" description="Disordered" evidence="1">
    <location>
        <begin position="192"/>
        <end position="218"/>
    </location>
</feature>
<accession>A0A915NLK6</accession>
<proteinExistence type="predicted"/>
<keyword evidence="2" id="KW-1185">Reference proteome</keyword>
<name>A0A915NLK6_9BILA</name>
<dbReference type="AlphaFoldDB" id="A0A915NLK6"/>
<protein>
    <submittedName>
        <fullName evidence="3">Uncharacterized protein</fullName>
    </submittedName>
</protein>
<feature type="compositionally biased region" description="Gly residues" evidence="1">
    <location>
        <begin position="43"/>
        <end position="54"/>
    </location>
</feature>
<reference evidence="3" key="1">
    <citation type="submission" date="2022-11" db="UniProtKB">
        <authorList>
            <consortium name="WormBaseParasite"/>
        </authorList>
    </citation>
    <scope>IDENTIFICATION</scope>
</reference>
<sequence>MEPNFIRDYCWQFRDPKIRPAQSGGYGHRGGHSGGHHSKNKGGRGGGHNFGSGYQSGYGEGQNYDLGYGSGHAINEELNVEDCKVIKRKIDNVNRFYSYFENLEQNVQLKVEQYIINPFLTEEKYKGGRNKMFSKYLRVVEEWDQSLTSFLPHPRNQLTYTIRDECDIIRARRTEYRGEQIHSGHGGWRDYHGGSLGEQHGGQSGGGHSYGQGYGGDY</sequence>
<dbReference type="Proteomes" id="UP000887560">
    <property type="component" value="Unplaced"/>
</dbReference>
<dbReference type="WBParaSite" id="scf7180000419885.g4449">
    <property type="protein sequence ID" value="scf7180000419885.g4449"/>
    <property type="gene ID" value="scf7180000419885.g4449"/>
</dbReference>
<evidence type="ECO:0000313" key="3">
    <source>
        <dbReference type="WBParaSite" id="scf7180000419885.g4449"/>
    </source>
</evidence>
<feature type="compositionally biased region" description="Gly residues" evidence="1">
    <location>
        <begin position="194"/>
        <end position="218"/>
    </location>
</feature>
<feature type="region of interest" description="Disordered" evidence="1">
    <location>
        <begin position="21"/>
        <end position="54"/>
    </location>
</feature>
<organism evidence="2 3">
    <name type="scientific">Meloidogyne floridensis</name>
    <dbReference type="NCBI Taxonomy" id="298350"/>
    <lineage>
        <taxon>Eukaryota</taxon>
        <taxon>Metazoa</taxon>
        <taxon>Ecdysozoa</taxon>
        <taxon>Nematoda</taxon>
        <taxon>Chromadorea</taxon>
        <taxon>Rhabditida</taxon>
        <taxon>Tylenchina</taxon>
        <taxon>Tylenchomorpha</taxon>
        <taxon>Tylenchoidea</taxon>
        <taxon>Meloidogynidae</taxon>
        <taxon>Meloidogyninae</taxon>
        <taxon>Meloidogyne</taxon>
    </lineage>
</organism>
<evidence type="ECO:0000256" key="1">
    <source>
        <dbReference type="SAM" id="MobiDB-lite"/>
    </source>
</evidence>
<evidence type="ECO:0000313" key="2">
    <source>
        <dbReference type="Proteomes" id="UP000887560"/>
    </source>
</evidence>